<proteinExistence type="predicted"/>
<comment type="caution">
    <text evidence="1">The sequence shown here is derived from an EMBL/GenBank/DDBJ whole genome shotgun (WGS) entry which is preliminary data.</text>
</comment>
<evidence type="ECO:0000313" key="2">
    <source>
        <dbReference type="Proteomes" id="UP000216021"/>
    </source>
</evidence>
<accession>A0A1S8CMX9</accession>
<gene>
    <name evidence="1" type="ORF">BMI79_07075</name>
</gene>
<dbReference type="AlphaFoldDB" id="A0A1S8CMX9"/>
<dbReference type="EMBL" id="MOXD01000003">
    <property type="protein sequence ID" value="OMQ24580.1"/>
    <property type="molecule type" value="Genomic_DNA"/>
</dbReference>
<sequence length="378" mass="41578">MTLFVELHLIQNFAPSNLNRDDTGAPKDAIFGGQRRARVSSQCFKRAIRLYSRDQQLIPTEYRALRTKKLQALLLKRLADRDQEEASGKIEVALAAAGLKLKDDGKTEYLLFLGEREIAGFAALIEEHWDALIVPAAGEKKGKKESKAAIPAELAKQAKALLDGGKAVDVALFGRMLADLPQVNQDAACQVAHAISTHRVERDFDYFTAVDDVGGPDETGAGMIGQVEFNSATFYRYAALDVSKLLQNLQDDKELTASAIEALIQSMVRAIPSGKQNSFAAHNLPEFIGVSLRKSPLNLANAFERPILPRHDKSLTEQSVAALGEYESKLAPVYGDATDRWAHIDLTGKWQLKNSQAHISVSELAAWVRDVVETQWGE</sequence>
<dbReference type="Pfam" id="PF09344">
    <property type="entry name" value="Cas_CT1975"/>
    <property type="match status" value="1"/>
</dbReference>
<keyword evidence="2" id="KW-1185">Reference proteome</keyword>
<dbReference type="RefSeq" id="WP_076941462.1">
    <property type="nucleotide sequence ID" value="NZ_MOXD01000003.1"/>
</dbReference>
<evidence type="ECO:0000313" key="1">
    <source>
        <dbReference type="EMBL" id="OMQ24580.1"/>
    </source>
</evidence>
<protein>
    <submittedName>
        <fullName evidence="1">Type I-E CRISPR-associated protein Cas7/Cse4/CasC</fullName>
    </submittedName>
</protein>
<organism evidence="1 2">
    <name type="scientific">Serratia oryzae</name>
    <dbReference type="NCBI Taxonomy" id="2034155"/>
    <lineage>
        <taxon>Bacteria</taxon>
        <taxon>Pseudomonadati</taxon>
        <taxon>Pseudomonadota</taxon>
        <taxon>Gammaproteobacteria</taxon>
        <taxon>Enterobacterales</taxon>
        <taxon>Yersiniaceae</taxon>
        <taxon>Serratia</taxon>
    </lineage>
</organism>
<dbReference type="OrthoDB" id="5291250at2"/>
<name>A0A1S8CMX9_9GAMM</name>
<dbReference type="Proteomes" id="UP000216021">
    <property type="component" value="Unassembled WGS sequence"/>
</dbReference>
<reference evidence="1 2" key="1">
    <citation type="submission" date="2016-11" db="EMBL/GenBank/DDBJ databases">
        <title>Rahnella oryzae sp. nov., isolated from rice root.</title>
        <authorList>
            <person name="Zhang X.-X."/>
            <person name="Zhang J."/>
        </authorList>
    </citation>
    <scope>NUCLEOTIDE SEQUENCE [LARGE SCALE GENOMIC DNA]</scope>
    <source>
        <strain evidence="1 2">J11-6</strain>
    </source>
</reference>
<dbReference type="InterPro" id="IPR010148">
    <property type="entry name" value="CRISPR-assoc_prot_CT1975"/>
</dbReference>
<dbReference type="NCBIfam" id="TIGR01869">
    <property type="entry name" value="casC_Cse4"/>
    <property type="match status" value="1"/>
</dbReference>
<dbReference type="STRING" id="2034155.BMI79_07075"/>